<dbReference type="GO" id="GO:0005886">
    <property type="term" value="C:plasma membrane"/>
    <property type="evidence" value="ECO:0007669"/>
    <property type="project" value="UniProtKB-SubCell"/>
</dbReference>
<dbReference type="InterPro" id="IPR003660">
    <property type="entry name" value="HAMP_dom"/>
</dbReference>
<dbReference type="FunFam" id="3.30.565.10:FF:000006">
    <property type="entry name" value="Sensor histidine kinase WalK"/>
    <property type="match status" value="1"/>
</dbReference>
<dbReference type="EMBL" id="QGTZ01000024">
    <property type="protein sequence ID" value="PWW32705.1"/>
    <property type="molecule type" value="Genomic_DNA"/>
</dbReference>
<comment type="subcellular location">
    <subcellularLocation>
        <location evidence="2">Cell membrane</location>
        <topology evidence="2">Multi-pass membrane protein</topology>
    </subcellularLocation>
</comment>
<dbReference type="InterPro" id="IPR003661">
    <property type="entry name" value="HisK_dim/P_dom"/>
</dbReference>
<name>A0A855XJW6_9BACL</name>
<dbReference type="InterPro" id="IPR050398">
    <property type="entry name" value="HssS/ArlS-like"/>
</dbReference>
<evidence type="ECO:0000256" key="3">
    <source>
        <dbReference type="ARBA" id="ARBA00012438"/>
    </source>
</evidence>
<proteinExistence type="predicted"/>
<dbReference type="Pfam" id="PF02518">
    <property type="entry name" value="HATPase_c"/>
    <property type="match status" value="1"/>
</dbReference>
<dbReference type="PROSITE" id="PS50885">
    <property type="entry name" value="HAMP"/>
    <property type="match status" value="1"/>
</dbReference>
<evidence type="ECO:0000256" key="6">
    <source>
        <dbReference type="ARBA" id="ARBA00022679"/>
    </source>
</evidence>
<keyword evidence="5" id="KW-0597">Phosphoprotein</keyword>
<keyword evidence="11 17" id="KW-1133">Transmembrane helix</keyword>
<dbReference type="InterPro" id="IPR003594">
    <property type="entry name" value="HATPase_dom"/>
</dbReference>
<dbReference type="SMART" id="SM00304">
    <property type="entry name" value="HAMP"/>
    <property type="match status" value="1"/>
</dbReference>
<dbReference type="AlphaFoldDB" id="A0A855XJW6"/>
<feature type="transmembrane region" description="Helical" evidence="17">
    <location>
        <begin position="6"/>
        <end position="31"/>
    </location>
</feature>
<keyword evidence="7 17" id="KW-0812">Transmembrane</keyword>
<dbReference type="FunFam" id="1.10.287.130:FF:000001">
    <property type="entry name" value="Two-component sensor histidine kinase"/>
    <property type="match status" value="1"/>
</dbReference>
<evidence type="ECO:0000256" key="8">
    <source>
        <dbReference type="ARBA" id="ARBA00022741"/>
    </source>
</evidence>
<dbReference type="InterPro" id="IPR036097">
    <property type="entry name" value="HisK_dim/P_sf"/>
</dbReference>
<dbReference type="SUPFAM" id="SSF55874">
    <property type="entry name" value="ATPase domain of HSP90 chaperone/DNA topoisomerase II/histidine kinase"/>
    <property type="match status" value="1"/>
</dbReference>
<evidence type="ECO:0000256" key="11">
    <source>
        <dbReference type="ARBA" id="ARBA00022989"/>
    </source>
</evidence>
<evidence type="ECO:0000256" key="15">
    <source>
        <dbReference type="ARBA" id="ARBA00037219"/>
    </source>
</evidence>
<dbReference type="InterPro" id="IPR004358">
    <property type="entry name" value="Sig_transdc_His_kin-like_C"/>
</dbReference>
<keyword evidence="8" id="KW-0547">Nucleotide-binding</keyword>
<keyword evidence="12" id="KW-0902">Two-component regulatory system</keyword>
<evidence type="ECO:0000256" key="12">
    <source>
        <dbReference type="ARBA" id="ARBA00023012"/>
    </source>
</evidence>
<dbReference type="InterPro" id="IPR036890">
    <property type="entry name" value="HATPase_C_sf"/>
</dbReference>
<dbReference type="PROSITE" id="PS50109">
    <property type="entry name" value="HIS_KIN"/>
    <property type="match status" value="1"/>
</dbReference>
<comment type="caution">
    <text evidence="20">The sequence shown here is derived from an EMBL/GenBank/DDBJ whole genome shotgun (WGS) entry which is preliminary data.</text>
</comment>
<evidence type="ECO:0000256" key="7">
    <source>
        <dbReference type="ARBA" id="ARBA00022692"/>
    </source>
</evidence>
<dbReference type="PRINTS" id="PR00344">
    <property type="entry name" value="BCTRLSENSOR"/>
</dbReference>
<dbReference type="PANTHER" id="PTHR45528:SF11">
    <property type="entry name" value="HISTIDINE KINASE"/>
    <property type="match status" value="1"/>
</dbReference>
<evidence type="ECO:0000256" key="13">
    <source>
        <dbReference type="ARBA" id="ARBA00023026"/>
    </source>
</evidence>
<dbReference type="InterPro" id="IPR005467">
    <property type="entry name" value="His_kinase_dom"/>
</dbReference>
<reference evidence="20 21" key="1">
    <citation type="submission" date="2018-05" db="EMBL/GenBank/DDBJ databases">
        <title>Freshwater and sediment microbial communities from various areas in North America, analyzing microbe dynamics in response to fracking.</title>
        <authorList>
            <person name="Lamendella R."/>
        </authorList>
    </citation>
    <scope>NUCLEOTIDE SEQUENCE [LARGE SCALE GENOMIC DNA]</scope>
    <source>
        <strain evidence="20 21">DB-3</strain>
    </source>
</reference>
<sequence length="442" mass="50058">MKSIYIRVVVTFLGITLMSMLITFLVLRILFSNYFVLKIQADTLNAGKQIVNYITEKQIQDINGYMESVIAVSKYKLSLYKSDLTSLNPNHSIEQKDIYEVLHGSLYQSNNNAAVIGLPLSIDGETYALFADFHIESYLKNYNQIVLTALVLCLIIGSLLIFVASRYLVRPIKMLTKATKKIAAGNYHVNVQVKYKDELGILSDSFNQMVRKLRKIEQMRQEFVSNVSHEIQSPLTSIRGFSTTLLQNDIPDADRKRYLSIIANESERLSRLSEDLLKLASLESEHHPFKPVFFRLDEQLRRTVISTEPLWSKKKLDIDLDMQEILVNADEDQLAQVWTNLLTNAIKFTPSGGRISISLTKCGNESTIRITDTGIGIADEDALLIFQRFYKSDKARNRSQEGSGLGLAIVQKIIALHQGQIDVQSQLNHGTIISVTLPDHDR</sequence>
<feature type="domain" description="Histidine kinase" evidence="18">
    <location>
        <begin position="226"/>
        <end position="441"/>
    </location>
</feature>
<evidence type="ECO:0000256" key="1">
    <source>
        <dbReference type="ARBA" id="ARBA00000085"/>
    </source>
</evidence>
<dbReference type="GO" id="GO:0005524">
    <property type="term" value="F:ATP binding"/>
    <property type="evidence" value="ECO:0007669"/>
    <property type="project" value="UniProtKB-KW"/>
</dbReference>
<evidence type="ECO:0000256" key="17">
    <source>
        <dbReference type="SAM" id="Phobius"/>
    </source>
</evidence>
<comment type="function">
    <text evidence="15">Member of the two-component regulatory system HssS/HssR involved in intracellular heme homeostasis and tempering of staphylococcal virulence. HssS functions as a heme sensor histidine kinase which is autophosphorylated at a histidine residue and transfers its phosphate group to an aspartate residue of HssR. HssR/HssS activates the expression of hrtAB, an efflux pump, in response to extracellular heme, hemin, hemoglobin or blood.</text>
</comment>
<dbReference type="Gene3D" id="3.30.565.10">
    <property type="entry name" value="Histidine kinase-like ATPase, C-terminal domain"/>
    <property type="match status" value="1"/>
</dbReference>
<evidence type="ECO:0000256" key="9">
    <source>
        <dbReference type="ARBA" id="ARBA00022777"/>
    </source>
</evidence>
<dbReference type="CDD" id="cd00075">
    <property type="entry name" value="HATPase"/>
    <property type="match status" value="1"/>
</dbReference>
<evidence type="ECO:0000256" key="14">
    <source>
        <dbReference type="ARBA" id="ARBA00023136"/>
    </source>
</evidence>
<dbReference type="Proteomes" id="UP000247078">
    <property type="component" value="Unassembled WGS sequence"/>
</dbReference>
<dbReference type="Gene3D" id="6.10.340.10">
    <property type="match status" value="1"/>
</dbReference>
<dbReference type="PANTHER" id="PTHR45528">
    <property type="entry name" value="SENSOR HISTIDINE KINASE CPXA"/>
    <property type="match status" value="1"/>
</dbReference>
<dbReference type="Pfam" id="PF00672">
    <property type="entry name" value="HAMP"/>
    <property type="match status" value="1"/>
</dbReference>
<keyword evidence="14 17" id="KW-0472">Membrane</keyword>
<evidence type="ECO:0000256" key="10">
    <source>
        <dbReference type="ARBA" id="ARBA00022840"/>
    </source>
</evidence>
<evidence type="ECO:0000313" key="21">
    <source>
        <dbReference type="Proteomes" id="UP000247078"/>
    </source>
</evidence>
<keyword evidence="9" id="KW-0418">Kinase</keyword>
<comment type="catalytic activity">
    <reaction evidence="1">
        <text>ATP + protein L-histidine = ADP + protein N-phospho-L-histidine.</text>
        <dbReference type="EC" id="2.7.13.3"/>
    </reaction>
</comment>
<feature type="transmembrane region" description="Helical" evidence="17">
    <location>
        <begin position="145"/>
        <end position="169"/>
    </location>
</feature>
<evidence type="ECO:0000259" key="19">
    <source>
        <dbReference type="PROSITE" id="PS50885"/>
    </source>
</evidence>
<gene>
    <name evidence="20" type="ORF">DET56_12455</name>
</gene>
<feature type="domain" description="HAMP" evidence="19">
    <location>
        <begin position="166"/>
        <end position="218"/>
    </location>
</feature>
<dbReference type="CDD" id="cd00082">
    <property type="entry name" value="HisKA"/>
    <property type="match status" value="1"/>
</dbReference>
<dbReference type="SUPFAM" id="SSF47384">
    <property type="entry name" value="Homodimeric domain of signal transducing histidine kinase"/>
    <property type="match status" value="1"/>
</dbReference>
<keyword evidence="4" id="KW-1003">Cell membrane</keyword>
<evidence type="ECO:0000313" key="20">
    <source>
        <dbReference type="EMBL" id="PWW32705.1"/>
    </source>
</evidence>
<dbReference type="CDD" id="cd06225">
    <property type="entry name" value="HAMP"/>
    <property type="match status" value="1"/>
</dbReference>
<organism evidence="20 21">
    <name type="scientific">Paenibacillus pabuli</name>
    <dbReference type="NCBI Taxonomy" id="1472"/>
    <lineage>
        <taxon>Bacteria</taxon>
        <taxon>Bacillati</taxon>
        <taxon>Bacillota</taxon>
        <taxon>Bacilli</taxon>
        <taxon>Bacillales</taxon>
        <taxon>Paenibacillaceae</taxon>
        <taxon>Paenibacillus</taxon>
    </lineage>
</organism>
<evidence type="ECO:0000256" key="5">
    <source>
        <dbReference type="ARBA" id="ARBA00022553"/>
    </source>
</evidence>
<dbReference type="Pfam" id="PF00512">
    <property type="entry name" value="HisKA"/>
    <property type="match status" value="1"/>
</dbReference>
<dbReference type="SMART" id="SM00387">
    <property type="entry name" value="HATPase_c"/>
    <property type="match status" value="1"/>
</dbReference>
<keyword evidence="13" id="KW-0843">Virulence</keyword>
<dbReference type="SUPFAM" id="SSF158472">
    <property type="entry name" value="HAMP domain-like"/>
    <property type="match status" value="1"/>
</dbReference>
<protein>
    <recommendedName>
        <fullName evidence="16">Heme sensor protein HssS</fullName>
        <ecNumber evidence="3">2.7.13.3</ecNumber>
    </recommendedName>
</protein>
<evidence type="ECO:0000256" key="16">
    <source>
        <dbReference type="ARBA" id="ARBA00040841"/>
    </source>
</evidence>
<evidence type="ECO:0000256" key="2">
    <source>
        <dbReference type="ARBA" id="ARBA00004651"/>
    </source>
</evidence>
<dbReference type="SMART" id="SM00388">
    <property type="entry name" value="HisKA"/>
    <property type="match status" value="1"/>
</dbReference>
<dbReference type="EC" id="2.7.13.3" evidence="3"/>
<dbReference type="RefSeq" id="WP_110002450.1">
    <property type="nucleotide sequence ID" value="NZ_QGTZ01000024.1"/>
</dbReference>
<keyword evidence="10" id="KW-0067">ATP-binding</keyword>
<dbReference type="Gene3D" id="1.10.287.130">
    <property type="match status" value="1"/>
</dbReference>
<evidence type="ECO:0000259" key="18">
    <source>
        <dbReference type="PROSITE" id="PS50109"/>
    </source>
</evidence>
<dbReference type="GO" id="GO:0000155">
    <property type="term" value="F:phosphorelay sensor kinase activity"/>
    <property type="evidence" value="ECO:0007669"/>
    <property type="project" value="InterPro"/>
</dbReference>
<accession>A0A855XJW6</accession>
<evidence type="ECO:0000256" key="4">
    <source>
        <dbReference type="ARBA" id="ARBA00022475"/>
    </source>
</evidence>
<keyword evidence="6" id="KW-0808">Transferase</keyword>